<dbReference type="Pfam" id="PF26253">
    <property type="entry name" value="RdRP_head"/>
    <property type="match status" value="1"/>
</dbReference>
<dbReference type="OrthoDB" id="6513042at2759"/>
<proteinExistence type="inferred from homology"/>
<dbReference type="InterPro" id="IPR058752">
    <property type="entry name" value="RDRP_C_head"/>
</dbReference>
<evidence type="ECO:0000256" key="1">
    <source>
        <dbReference type="ARBA" id="ARBA00005762"/>
    </source>
</evidence>
<dbReference type="Proteomes" id="UP000308199">
    <property type="component" value="Unassembled WGS sequence"/>
</dbReference>
<dbReference type="EMBL" id="SGPK01000766">
    <property type="protein sequence ID" value="THG97967.1"/>
    <property type="molecule type" value="Genomic_DNA"/>
</dbReference>
<keyword evidence="5 8" id="KW-0694">RNA-binding</keyword>
<dbReference type="GO" id="GO:0031380">
    <property type="term" value="C:nuclear RNA-directed RNA polymerase complex"/>
    <property type="evidence" value="ECO:0007669"/>
    <property type="project" value="TreeGrafter"/>
</dbReference>
<keyword evidence="12" id="KW-1185">Reference proteome</keyword>
<feature type="domain" description="RDRP core" evidence="9">
    <location>
        <begin position="21"/>
        <end position="548"/>
    </location>
</feature>
<dbReference type="InterPro" id="IPR007855">
    <property type="entry name" value="RDRP"/>
</dbReference>
<dbReference type="PANTHER" id="PTHR23079:SF55">
    <property type="entry name" value="RNA-DIRECTED RNA POLYMERASE"/>
    <property type="match status" value="1"/>
</dbReference>
<name>A0A4S4KJX5_9AGAM</name>
<evidence type="ECO:0000259" key="10">
    <source>
        <dbReference type="Pfam" id="PF26253"/>
    </source>
</evidence>
<evidence type="ECO:0000256" key="8">
    <source>
        <dbReference type="RuleBase" id="RU363098"/>
    </source>
</evidence>
<dbReference type="PANTHER" id="PTHR23079">
    <property type="entry name" value="RNA-DEPENDENT RNA POLYMERASE"/>
    <property type="match status" value="1"/>
</dbReference>
<evidence type="ECO:0000256" key="2">
    <source>
        <dbReference type="ARBA" id="ARBA00022484"/>
    </source>
</evidence>
<evidence type="ECO:0000256" key="3">
    <source>
        <dbReference type="ARBA" id="ARBA00022679"/>
    </source>
</evidence>
<comment type="similarity">
    <text evidence="1 8">Belongs to the RdRP family.</text>
</comment>
<keyword evidence="2 8" id="KW-0696">RNA-directed RNA polymerase</keyword>
<dbReference type="Pfam" id="PF05183">
    <property type="entry name" value="RdRP"/>
    <property type="match status" value="1"/>
</dbReference>
<comment type="catalytic activity">
    <reaction evidence="7 8">
        <text>RNA(n) + a ribonucleoside 5'-triphosphate = RNA(n+1) + diphosphate</text>
        <dbReference type="Rhea" id="RHEA:21248"/>
        <dbReference type="Rhea" id="RHEA-COMP:14527"/>
        <dbReference type="Rhea" id="RHEA-COMP:17342"/>
        <dbReference type="ChEBI" id="CHEBI:33019"/>
        <dbReference type="ChEBI" id="CHEBI:61557"/>
        <dbReference type="ChEBI" id="CHEBI:140395"/>
        <dbReference type="EC" id="2.7.7.48"/>
    </reaction>
</comment>
<protein>
    <recommendedName>
        <fullName evidence="8">RNA-dependent RNA polymerase</fullName>
        <ecNumber evidence="8">2.7.7.48</ecNumber>
    </recommendedName>
</protein>
<evidence type="ECO:0000259" key="9">
    <source>
        <dbReference type="Pfam" id="PF05183"/>
    </source>
</evidence>
<keyword evidence="4 8" id="KW-0548">Nucleotidyltransferase</keyword>
<dbReference type="GO" id="GO:0003968">
    <property type="term" value="F:RNA-directed RNA polymerase activity"/>
    <property type="evidence" value="ECO:0007669"/>
    <property type="project" value="UniProtKB-KW"/>
</dbReference>
<dbReference type="GO" id="GO:0003723">
    <property type="term" value="F:RNA binding"/>
    <property type="evidence" value="ECO:0007669"/>
    <property type="project" value="UniProtKB-KW"/>
</dbReference>
<comment type="caution">
    <text evidence="11">The sequence shown here is derived from an EMBL/GenBank/DDBJ whole genome shotgun (WGS) entry which is preliminary data.</text>
</comment>
<accession>A0A4S4KJX5</accession>
<evidence type="ECO:0000256" key="7">
    <source>
        <dbReference type="ARBA" id="ARBA00048744"/>
    </source>
</evidence>
<evidence type="ECO:0000256" key="6">
    <source>
        <dbReference type="ARBA" id="ARBA00023158"/>
    </source>
</evidence>
<dbReference type="AlphaFoldDB" id="A0A4S4KJX5"/>
<evidence type="ECO:0000313" key="11">
    <source>
        <dbReference type="EMBL" id="THG97967.1"/>
    </source>
</evidence>
<keyword evidence="3 8" id="KW-0808">Transferase</keyword>
<dbReference type="GO" id="GO:0030422">
    <property type="term" value="P:siRNA processing"/>
    <property type="evidence" value="ECO:0007669"/>
    <property type="project" value="TreeGrafter"/>
</dbReference>
<evidence type="ECO:0000313" key="12">
    <source>
        <dbReference type="Proteomes" id="UP000308199"/>
    </source>
</evidence>
<feature type="domain" description="RDRP C-terminal head" evidence="10">
    <location>
        <begin position="642"/>
        <end position="705"/>
    </location>
</feature>
<dbReference type="InterPro" id="IPR057596">
    <property type="entry name" value="RDRP_core"/>
</dbReference>
<keyword evidence="6" id="KW-0943">RNA-mediated gene silencing</keyword>
<sequence length="726" mass="82108">MRVYWDENKTTRTARPELLQRRSCRALRMVGNSTKFLFVTFSRDGTDQQVQAILQKMINDGIRLPDETSLYTFLGYTESNLKSGQVIFFQEDDVWTCQNILKALGDLDDVFLKYGPGKYAARLGLSFSSTVDTINVPRKQALLIADRETSDCSLATDGCGMIRESQAIIIRKQLNLKTNTSVFLVRFGGVKGLLVAYPDSQFEKQCRHICKRMNKSDQQFDDLSEYKLAYRYSMLKYHNGPDIVEVHSYSSSAPSASLNHAFVVLLLSLNVPLQVHVPFKDLLLEHLHSIDDILNDRETALKYINGELDAKGDAFYQDVFEMLQAGFDLDEPHLLEVLKRYQQMQYNNLRKKLSIRVKACYSKMHHFFDELGILGENEVYINLPDRDGVCTSKVLVARNPASFPSDMRVLQAVNKPELSFLTNCIVFSRRSGYSIPDTMGGGDLDGDKYFVCWDQTIIPRQTQTPETRSSPPTSLASKSRKLEDLNTCLVHNFMKLRYHKLVGTISNEWTKAVEESPDMALANAPYPRRIAKLKEAALDLVKTDEDPQNLWKEFKALQKTFSPVARDEAQPGDRPLDELRKLVPEVPDTTSPKPAVLQADAELNLRKKVMLAFNSELSKAIAKDRADSVANSDIVSRSSTCIETCVDKVRKAYLTKYFPSCGIISDENRQAYIRASAWYHVGYESGKPAFAWLGGRRLCHIKAASTNGGRPGFVIGSLKRKPLDEQ</sequence>
<gene>
    <name evidence="11" type="ORF">EW145_g7507</name>
</gene>
<reference evidence="11 12" key="1">
    <citation type="submission" date="2019-02" db="EMBL/GenBank/DDBJ databases">
        <title>Genome sequencing of the rare red list fungi Phellinidium pouzarii.</title>
        <authorList>
            <person name="Buettner E."/>
            <person name="Kellner H."/>
        </authorList>
    </citation>
    <scope>NUCLEOTIDE SEQUENCE [LARGE SCALE GENOMIC DNA]</scope>
    <source>
        <strain evidence="11 12">DSM 108285</strain>
    </source>
</reference>
<organism evidence="11 12">
    <name type="scientific">Phellinidium pouzarii</name>
    <dbReference type="NCBI Taxonomy" id="167371"/>
    <lineage>
        <taxon>Eukaryota</taxon>
        <taxon>Fungi</taxon>
        <taxon>Dikarya</taxon>
        <taxon>Basidiomycota</taxon>
        <taxon>Agaricomycotina</taxon>
        <taxon>Agaricomycetes</taxon>
        <taxon>Hymenochaetales</taxon>
        <taxon>Hymenochaetaceae</taxon>
        <taxon>Phellinidium</taxon>
    </lineage>
</organism>
<evidence type="ECO:0000256" key="5">
    <source>
        <dbReference type="ARBA" id="ARBA00022884"/>
    </source>
</evidence>
<evidence type="ECO:0000256" key="4">
    <source>
        <dbReference type="ARBA" id="ARBA00022695"/>
    </source>
</evidence>
<dbReference type="EC" id="2.7.7.48" evidence="8"/>